<comment type="caution">
    <text evidence="2">The sequence shown here is derived from an EMBL/GenBank/DDBJ whole genome shotgun (WGS) entry which is preliminary data.</text>
</comment>
<feature type="compositionally biased region" description="Low complexity" evidence="1">
    <location>
        <begin position="18"/>
        <end position="29"/>
    </location>
</feature>
<feature type="region of interest" description="Disordered" evidence="1">
    <location>
        <begin position="1"/>
        <end position="30"/>
    </location>
</feature>
<organism evidence="2 3">
    <name type="scientific">Fistulifera solaris</name>
    <name type="common">Oleaginous diatom</name>
    <dbReference type="NCBI Taxonomy" id="1519565"/>
    <lineage>
        <taxon>Eukaryota</taxon>
        <taxon>Sar</taxon>
        <taxon>Stramenopiles</taxon>
        <taxon>Ochrophyta</taxon>
        <taxon>Bacillariophyta</taxon>
        <taxon>Bacillariophyceae</taxon>
        <taxon>Bacillariophycidae</taxon>
        <taxon>Naviculales</taxon>
        <taxon>Naviculaceae</taxon>
        <taxon>Fistulifera</taxon>
    </lineage>
</organism>
<feature type="compositionally biased region" description="Basic and acidic residues" evidence="1">
    <location>
        <begin position="1"/>
        <end position="12"/>
    </location>
</feature>
<dbReference type="OrthoDB" id="48369at2759"/>
<sequence>MTFQKLIDDDSHTLMTEASSPASSPRASPVTLKRRLRVKISLAFNESFPIASRASMGIEDLRATWYDKTEYNAMKSDIIPVLRKMMKNEPVEESDKETTRGLEYRTRKGANLRQENKLNGIKAVLDEQRRQRLVGIKKPELISQAYLDAAAAQCQEAAQNLAIADALEAREYCKKVKSSLLSKARAEVKKFTHFRVRSPFLATPGKSAAVAA</sequence>
<name>A0A1Z5JJD4_FISSO</name>
<proteinExistence type="predicted"/>
<gene>
    <name evidence="2" type="ORF">FisN_8Hh051</name>
</gene>
<accession>A0A1Z5JJD4</accession>
<dbReference type="Proteomes" id="UP000198406">
    <property type="component" value="Unassembled WGS sequence"/>
</dbReference>
<reference evidence="2 3" key="1">
    <citation type="journal article" date="2015" name="Plant Cell">
        <title>Oil accumulation by the oleaginous diatom Fistulifera solaris as revealed by the genome and transcriptome.</title>
        <authorList>
            <person name="Tanaka T."/>
            <person name="Maeda Y."/>
            <person name="Veluchamy A."/>
            <person name="Tanaka M."/>
            <person name="Abida H."/>
            <person name="Marechal E."/>
            <person name="Bowler C."/>
            <person name="Muto M."/>
            <person name="Sunaga Y."/>
            <person name="Tanaka M."/>
            <person name="Yoshino T."/>
            <person name="Taniguchi T."/>
            <person name="Fukuda Y."/>
            <person name="Nemoto M."/>
            <person name="Matsumoto M."/>
            <person name="Wong P.S."/>
            <person name="Aburatani S."/>
            <person name="Fujibuchi W."/>
        </authorList>
    </citation>
    <scope>NUCLEOTIDE SEQUENCE [LARGE SCALE GENOMIC DNA]</scope>
    <source>
        <strain evidence="2 3">JPCC DA0580</strain>
    </source>
</reference>
<evidence type="ECO:0000256" key="1">
    <source>
        <dbReference type="SAM" id="MobiDB-lite"/>
    </source>
</evidence>
<dbReference type="AlphaFoldDB" id="A0A1Z5JJD4"/>
<dbReference type="InParanoid" id="A0A1Z5JJD4"/>
<keyword evidence="3" id="KW-1185">Reference proteome</keyword>
<protein>
    <submittedName>
        <fullName evidence="2">Uncharacterized protein</fullName>
    </submittedName>
</protein>
<evidence type="ECO:0000313" key="2">
    <source>
        <dbReference type="EMBL" id="GAX14113.1"/>
    </source>
</evidence>
<evidence type="ECO:0000313" key="3">
    <source>
        <dbReference type="Proteomes" id="UP000198406"/>
    </source>
</evidence>
<dbReference type="EMBL" id="BDSP01000075">
    <property type="protein sequence ID" value="GAX14113.1"/>
    <property type="molecule type" value="Genomic_DNA"/>
</dbReference>